<proteinExistence type="predicted"/>
<keyword evidence="2" id="KW-1185">Reference proteome</keyword>
<organism evidence="1 2">
    <name type="scientific">Portunus trituberculatus</name>
    <name type="common">Swimming crab</name>
    <name type="synonym">Neptunus trituberculatus</name>
    <dbReference type="NCBI Taxonomy" id="210409"/>
    <lineage>
        <taxon>Eukaryota</taxon>
        <taxon>Metazoa</taxon>
        <taxon>Ecdysozoa</taxon>
        <taxon>Arthropoda</taxon>
        <taxon>Crustacea</taxon>
        <taxon>Multicrustacea</taxon>
        <taxon>Malacostraca</taxon>
        <taxon>Eumalacostraca</taxon>
        <taxon>Eucarida</taxon>
        <taxon>Decapoda</taxon>
        <taxon>Pleocyemata</taxon>
        <taxon>Brachyura</taxon>
        <taxon>Eubrachyura</taxon>
        <taxon>Portunoidea</taxon>
        <taxon>Portunidae</taxon>
        <taxon>Portuninae</taxon>
        <taxon>Portunus</taxon>
    </lineage>
</organism>
<dbReference type="AlphaFoldDB" id="A0A5B7K4L4"/>
<reference evidence="1 2" key="1">
    <citation type="submission" date="2019-05" db="EMBL/GenBank/DDBJ databases">
        <title>Another draft genome of Portunus trituberculatus and its Hox gene families provides insights of decapod evolution.</title>
        <authorList>
            <person name="Jeong J.-H."/>
            <person name="Song I."/>
            <person name="Kim S."/>
            <person name="Choi T."/>
            <person name="Kim D."/>
            <person name="Ryu S."/>
            <person name="Kim W."/>
        </authorList>
    </citation>
    <scope>NUCLEOTIDE SEQUENCE [LARGE SCALE GENOMIC DNA]</scope>
    <source>
        <tissue evidence="1">Muscle</tissue>
    </source>
</reference>
<dbReference type="EMBL" id="VSRR010139343">
    <property type="protein sequence ID" value="MPD04081.1"/>
    <property type="molecule type" value="Genomic_DNA"/>
</dbReference>
<dbReference type="Proteomes" id="UP000324222">
    <property type="component" value="Unassembled WGS sequence"/>
</dbReference>
<evidence type="ECO:0000313" key="1">
    <source>
        <dbReference type="EMBL" id="MPD04081.1"/>
    </source>
</evidence>
<dbReference type="OrthoDB" id="7323052at2759"/>
<protein>
    <submittedName>
        <fullName evidence="1">Uncharacterized protein</fullName>
    </submittedName>
</protein>
<name>A0A5B7K4L4_PORTR</name>
<evidence type="ECO:0000313" key="2">
    <source>
        <dbReference type="Proteomes" id="UP000324222"/>
    </source>
</evidence>
<comment type="caution">
    <text evidence="1">The sequence shown here is derived from an EMBL/GenBank/DDBJ whole genome shotgun (WGS) entry which is preliminary data.</text>
</comment>
<sequence length="226" mass="25810">MGSRSNSMVSLTPIILEEAEEEMENGTRDTEPFETPHYNLDFETTDRQTQEAQNKYLRGNTDGSPNNYNNYNYYKPPTHISQKGKQCMTIREQILNLRNMEQRQEARNVDKYLTPEGSPVREHTLVVGTAETQQQESPSVTLGPAVFERSAVNAVLPGKDVYTNVIRKPVLPTVILAGDPYRDDTIDRKEHLRRETVAGQRRSPRSCKMQARRQVAVPRCELTTDL</sequence>
<accession>A0A5B7K4L4</accession>
<gene>
    <name evidence="1" type="ORF">E2C01_099751</name>
</gene>